<dbReference type="Proteomes" id="UP001334732">
    <property type="component" value="Chromosome"/>
</dbReference>
<dbReference type="RefSeq" id="WP_324778857.1">
    <property type="nucleotide sequence ID" value="NZ_CP141769.1"/>
</dbReference>
<dbReference type="Pfam" id="PF00534">
    <property type="entry name" value="Glycos_transf_1"/>
    <property type="match status" value="1"/>
</dbReference>
<feature type="domain" description="Glycosyltransferase subfamily 4-like N-terminal" evidence="2">
    <location>
        <begin position="15"/>
        <end position="222"/>
    </location>
</feature>
<dbReference type="CDD" id="cd03801">
    <property type="entry name" value="GT4_PimA-like"/>
    <property type="match status" value="1"/>
</dbReference>
<dbReference type="SUPFAM" id="SSF53756">
    <property type="entry name" value="UDP-Glycosyltransferase/glycogen phosphorylase"/>
    <property type="match status" value="1"/>
</dbReference>
<dbReference type="InterPro" id="IPR050194">
    <property type="entry name" value="Glycosyltransferase_grp1"/>
</dbReference>
<organism evidence="3 4">
    <name type="scientific">Thiobacillus sedimenti</name>
    <dbReference type="NCBI Taxonomy" id="3110231"/>
    <lineage>
        <taxon>Bacteria</taxon>
        <taxon>Pseudomonadati</taxon>
        <taxon>Pseudomonadota</taxon>
        <taxon>Betaproteobacteria</taxon>
        <taxon>Nitrosomonadales</taxon>
        <taxon>Thiobacillaceae</taxon>
        <taxon>Thiobacillus</taxon>
    </lineage>
</organism>
<dbReference type="PANTHER" id="PTHR45947:SF13">
    <property type="entry name" value="TRANSFERASE"/>
    <property type="match status" value="1"/>
</dbReference>
<keyword evidence="3" id="KW-0808">Transferase</keyword>
<evidence type="ECO:0000313" key="4">
    <source>
        <dbReference type="Proteomes" id="UP001334732"/>
    </source>
</evidence>
<evidence type="ECO:0000259" key="1">
    <source>
        <dbReference type="Pfam" id="PF00534"/>
    </source>
</evidence>
<reference evidence="3 4" key="1">
    <citation type="submission" date="2023-12" db="EMBL/GenBank/DDBJ databases">
        <title>Thiobacillus sedimentum sp. nov., a chemolithoautotrophic sulfur-oxidizing bacterium isolated from freshwater sediment.</title>
        <authorList>
            <person name="Luo J."/>
            <person name="Dai C."/>
        </authorList>
    </citation>
    <scope>NUCLEOTIDE SEQUENCE [LARGE SCALE GENOMIC DNA]</scope>
    <source>
        <strain evidence="3 4">SCUT-2</strain>
    </source>
</reference>
<dbReference type="GO" id="GO:0016757">
    <property type="term" value="F:glycosyltransferase activity"/>
    <property type="evidence" value="ECO:0007669"/>
    <property type="project" value="UniProtKB-KW"/>
</dbReference>
<accession>A0ABZ1CG25</accession>
<dbReference type="InterPro" id="IPR028098">
    <property type="entry name" value="Glyco_trans_4-like_N"/>
</dbReference>
<feature type="domain" description="Glycosyl transferase family 1" evidence="1">
    <location>
        <begin position="232"/>
        <end position="382"/>
    </location>
</feature>
<proteinExistence type="predicted"/>
<dbReference type="Gene3D" id="3.40.50.2000">
    <property type="entry name" value="Glycogen Phosphorylase B"/>
    <property type="match status" value="2"/>
</dbReference>
<dbReference type="EC" id="2.4.-.-" evidence="3"/>
<protein>
    <submittedName>
        <fullName evidence="3">Glycosyltransferase family 4 protein</fullName>
        <ecNumber evidence="3">2.4.-.-</ecNumber>
    </submittedName>
</protein>
<dbReference type="EMBL" id="CP141769">
    <property type="protein sequence ID" value="WRS38327.1"/>
    <property type="molecule type" value="Genomic_DNA"/>
</dbReference>
<name>A0ABZ1CG25_9PROT</name>
<dbReference type="InterPro" id="IPR001296">
    <property type="entry name" value="Glyco_trans_1"/>
</dbReference>
<keyword evidence="3" id="KW-0328">Glycosyltransferase</keyword>
<dbReference type="PANTHER" id="PTHR45947">
    <property type="entry name" value="SULFOQUINOVOSYL TRANSFERASE SQD2"/>
    <property type="match status" value="1"/>
</dbReference>
<sequence>MSRLLSLNTYNYRRGGSDVVFVEHDAMFRARGWDTAVMTMHHPKNEASPWSRFFADEIEFGHEYGMLDKLAMAGKVIYSSEAKRKIAALLDEFPADVAHAHCIYHHLSPSVLVELKQRGIPTVMTAHDLKLACPAYKMLNRGGVCEKCRSGNLLHVVANRCIRDSLPVSALIMVESAVHKSLGLYRRNLDRVVAPSQFYKRKLMEWGWPEQQLAYIPNYVDAAAYTACYEPGDYFFYFGRLAMEKGVATLIRAAAQAKVKLRIAGTGPEGDALKALAAEVGGDIEFLGFVSGEPLWKWVREARAIVLPSEWYENAPMSVLEAYGSGKPVIGARIGGIPEMVREGETGALFESGKVDELADLLRKFAEMPDSVVAEMGKTAREYVARTYTAERYLREMLALYASLGVKLDGPDEGGRGDDCANRSR</sequence>
<keyword evidence="4" id="KW-1185">Reference proteome</keyword>
<gene>
    <name evidence="3" type="ORF">VA613_09945</name>
</gene>
<evidence type="ECO:0000259" key="2">
    <source>
        <dbReference type="Pfam" id="PF13439"/>
    </source>
</evidence>
<evidence type="ECO:0000313" key="3">
    <source>
        <dbReference type="EMBL" id="WRS38327.1"/>
    </source>
</evidence>
<dbReference type="Pfam" id="PF13439">
    <property type="entry name" value="Glyco_transf_4"/>
    <property type="match status" value="1"/>
</dbReference>